<evidence type="ECO:0000313" key="2">
    <source>
        <dbReference type="Proteomes" id="UP000435910"/>
    </source>
</evidence>
<protein>
    <submittedName>
        <fullName evidence="1">Uncharacterized protein</fullName>
    </submittedName>
</protein>
<organism evidence="1 2">
    <name type="scientific">Bacillus licheniformis</name>
    <dbReference type="NCBI Taxonomy" id="1402"/>
    <lineage>
        <taxon>Bacteria</taxon>
        <taxon>Bacillati</taxon>
        <taxon>Bacillota</taxon>
        <taxon>Bacilli</taxon>
        <taxon>Bacillales</taxon>
        <taxon>Bacillaceae</taxon>
        <taxon>Bacillus</taxon>
    </lineage>
</organism>
<evidence type="ECO:0000313" key="1">
    <source>
        <dbReference type="EMBL" id="TWL30772.1"/>
    </source>
</evidence>
<sequence>MAGCNVMPILIPYTVSNGQTVKQGRKIRHSSADNGKSQ</sequence>
<gene>
    <name evidence="1" type="ORF">CHCC16736_1806</name>
</gene>
<accession>A0A8B5YEY1</accession>
<name>A0A8B5YEY1_BACLI</name>
<dbReference type="AlphaFoldDB" id="A0A8B5YEY1"/>
<dbReference type="Proteomes" id="UP000435910">
    <property type="component" value="Unassembled WGS sequence"/>
</dbReference>
<dbReference type="EMBL" id="NILC01000014">
    <property type="protein sequence ID" value="TWL30772.1"/>
    <property type="molecule type" value="Genomic_DNA"/>
</dbReference>
<comment type="caution">
    <text evidence="1">The sequence shown here is derived from an EMBL/GenBank/DDBJ whole genome shotgun (WGS) entry which is preliminary data.</text>
</comment>
<proteinExistence type="predicted"/>
<reference evidence="1 2" key="1">
    <citation type="submission" date="2019-06" db="EMBL/GenBank/DDBJ databases">
        <title>Genome sequence analysis of &gt;100 Bacillus licheniformis strains suggests intrinsic resistance to this species.</title>
        <authorList>
            <person name="Wels M."/>
            <person name="Siezen R.J."/>
            <person name="Johansen E."/>
            <person name="Stuer-Lauridsen B."/>
            <person name="Bjerre K."/>
            <person name="Nielsen B.K.K."/>
        </authorList>
    </citation>
    <scope>NUCLEOTIDE SEQUENCE [LARGE SCALE GENOMIC DNA]</scope>
    <source>
        <strain evidence="1 2">BAC-16736</strain>
    </source>
</reference>